<organism evidence="1">
    <name type="scientific">viral metagenome</name>
    <dbReference type="NCBI Taxonomy" id="1070528"/>
    <lineage>
        <taxon>unclassified sequences</taxon>
        <taxon>metagenomes</taxon>
        <taxon>organismal metagenomes</taxon>
    </lineage>
</organism>
<accession>A0A6C0DX20</accession>
<reference evidence="1" key="1">
    <citation type="journal article" date="2020" name="Nature">
        <title>Giant virus diversity and host interactions through global metagenomics.</title>
        <authorList>
            <person name="Schulz F."/>
            <person name="Roux S."/>
            <person name="Paez-Espino D."/>
            <person name="Jungbluth S."/>
            <person name="Walsh D.A."/>
            <person name="Denef V.J."/>
            <person name="McMahon K.D."/>
            <person name="Konstantinidis K.T."/>
            <person name="Eloe-Fadrosh E.A."/>
            <person name="Kyrpides N.C."/>
            <person name="Woyke T."/>
        </authorList>
    </citation>
    <scope>NUCLEOTIDE SEQUENCE</scope>
    <source>
        <strain evidence="1">GVMAG-M-3300023179-103</strain>
    </source>
</reference>
<evidence type="ECO:0000313" key="1">
    <source>
        <dbReference type="EMBL" id="QHT21506.1"/>
    </source>
</evidence>
<proteinExistence type="predicted"/>
<name>A0A6C0DX20_9ZZZZ</name>
<protein>
    <submittedName>
        <fullName evidence="1">Uncharacterized protein</fullName>
    </submittedName>
</protein>
<sequence>MLSNTKTPIIIGSAIASGAIATGIMCQIIPGIGTGVGAGLIGSGLASLAGGSVATGGGGMIAGLAVFGGITTSSSAIGAGLSSAILEAIEENKKTVKSYELIRELKKYIPNVTNSQDTIDPYTIMVKYKGMFGNNTNENPVWLHINYGYPYIDDSVILSNKKIIHIKNGIICVEIMLENISSLDPKSKGWFYWDVLKITTTNNREIEISIKQTEIINKFISVASQIKKMSRDENIMEF</sequence>
<dbReference type="AlphaFoldDB" id="A0A6C0DX20"/>
<dbReference type="EMBL" id="MN739695">
    <property type="protein sequence ID" value="QHT21506.1"/>
    <property type="molecule type" value="Genomic_DNA"/>
</dbReference>